<evidence type="ECO:0000313" key="1">
    <source>
        <dbReference type="EMBL" id="OHX64091.1"/>
    </source>
</evidence>
<dbReference type="OrthoDB" id="981199at2"/>
<accession>A0A1S1YST7</accession>
<evidence type="ECO:0008006" key="3">
    <source>
        <dbReference type="Google" id="ProtNLM"/>
    </source>
</evidence>
<organism evidence="1 2">
    <name type="scientific">Flammeovirga pacifica</name>
    <dbReference type="NCBI Taxonomy" id="915059"/>
    <lineage>
        <taxon>Bacteria</taxon>
        <taxon>Pseudomonadati</taxon>
        <taxon>Bacteroidota</taxon>
        <taxon>Cytophagia</taxon>
        <taxon>Cytophagales</taxon>
        <taxon>Flammeovirgaceae</taxon>
        <taxon>Flammeovirga</taxon>
    </lineage>
</organism>
<dbReference type="AlphaFoldDB" id="A0A1S1YST7"/>
<name>A0A1S1YST7_FLAPC</name>
<dbReference type="InterPro" id="IPR034660">
    <property type="entry name" value="DinB/YfiT-like"/>
</dbReference>
<dbReference type="Gene3D" id="1.20.120.450">
    <property type="entry name" value="dinb family like domain"/>
    <property type="match status" value="1"/>
</dbReference>
<dbReference type="RefSeq" id="WP_044226261.1">
    <property type="nucleotide sequence ID" value="NZ_JRYR02000002.1"/>
</dbReference>
<evidence type="ECO:0000313" key="2">
    <source>
        <dbReference type="Proteomes" id="UP000179797"/>
    </source>
</evidence>
<comment type="caution">
    <text evidence="1">The sequence shown here is derived from an EMBL/GenBank/DDBJ whole genome shotgun (WGS) entry which is preliminary data.</text>
</comment>
<keyword evidence="2" id="KW-1185">Reference proteome</keyword>
<dbReference type="EMBL" id="JRYR02000002">
    <property type="protein sequence ID" value="OHX64091.1"/>
    <property type="molecule type" value="Genomic_DNA"/>
</dbReference>
<protein>
    <recommendedName>
        <fullName evidence="3">DUF1569 domain-containing protein</fullName>
    </recommendedName>
</protein>
<sequence>MEIIDLVNQLSHYNKPNILLKKKSKVSAVGVDWHLYHSILSINKICEALLISNPNLFMSHFNIKWWIIKMIKKFPRGKAKAPKYVTNFGTIDQVIVDMEIEKSYQLLIDIDQLSTKHYFKHFVFGDLPLNDAKKLMMIHTQHHIDIIEDIIRN</sequence>
<gene>
    <name evidence="1" type="ORF">NH26_21020</name>
</gene>
<dbReference type="Proteomes" id="UP000179797">
    <property type="component" value="Unassembled WGS sequence"/>
</dbReference>
<reference evidence="1 2" key="1">
    <citation type="journal article" date="2012" name="Int. J. Syst. Evol. Microbiol.">
        <title>Flammeovirga pacifica sp. nov., isolated from deep-sea sediment.</title>
        <authorList>
            <person name="Xu H."/>
            <person name="Fu Y."/>
            <person name="Yang N."/>
            <person name="Ding Z."/>
            <person name="Lai Q."/>
            <person name="Zeng R."/>
        </authorList>
    </citation>
    <scope>NUCLEOTIDE SEQUENCE [LARGE SCALE GENOMIC DNA]</scope>
    <source>
        <strain evidence="2">DSM 24597 / LMG 26175 / WPAGA1</strain>
    </source>
</reference>
<proteinExistence type="predicted"/>